<dbReference type="EMBL" id="BK016196">
    <property type="protein sequence ID" value="DAG01653.1"/>
    <property type="molecule type" value="Genomic_DNA"/>
</dbReference>
<name>A0A8S5V4M0_9CAUD</name>
<evidence type="ECO:0000313" key="1">
    <source>
        <dbReference type="EMBL" id="DAG01653.1"/>
    </source>
</evidence>
<organism evidence="1">
    <name type="scientific">Siphoviridae sp. ct87j35</name>
    <dbReference type="NCBI Taxonomy" id="2825356"/>
    <lineage>
        <taxon>Viruses</taxon>
        <taxon>Duplodnaviria</taxon>
        <taxon>Heunggongvirae</taxon>
        <taxon>Uroviricota</taxon>
        <taxon>Caudoviricetes</taxon>
    </lineage>
</organism>
<protein>
    <submittedName>
        <fullName evidence="1">Uncharacterized protein</fullName>
    </submittedName>
</protein>
<proteinExistence type="predicted"/>
<reference evidence="1" key="1">
    <citation type="journal article" date="2021" name="Proc. Natl. Acad. Sci. U.S.A.">
        <title>A Catalog of Tens of Thousands of Viruses from Human Metagenomes Reveals Hidden Associations with Chronic Diseases.</title>
        <authorList>
            <person name="Tisza M.J."/>
            <person name="Buck C.B."/>
        </authorList>
    </citation>
    <scope>NUCLEOTIDE SEQUENCE</scope>
    <source>
        <strain evidence="1">Ct87j35</strain>
    </source>
</reference>
<accession>A0A8S5V4M0</accession>
<sequence length="520" mass="59183">MNMTDTVDNVETQVVIHFKNGKTYELPMKGIDGQDLDTYCTSIRVSEKLYESSASNIVGNVCGNSMDLELMSYDKLLIPSNKDSVYYGYMNNTAYIDIWCTVPVDNVKVYMGRYFVDAWEGATSASDAYKISISCSDLLTKVKNISLENIRLVNKMKFNKFLKLIVAKLNKELPEESQILIKDDYLNIFKNSSYSWDMEYNNMDRSTFESLLNNIALCTASYIWIDRNRYLRTDHLLDDSLTEAVAHLDGSKNIFEYNLETSDIDSYSGVKISYVNSVKYKDKQLLSLENVSLSKGSNKLLDQKLDDDNVFDIHTIKFTDDDNRVDCKNFDFYKDSIDLYINSTMNTKCDVDVYGTVIKEKMKSVRKYIDSNNKGTLLKIENKLLSQNYINTYADGLVNLMKMKESRVTAKGYINPQIQLGDIVTMVGSTIGIKGFYKVVGLEFELGSSYSCTASLMRTISTEYNPDDILKDYRLAINKALSGAISDYLSCSTKTAIEKAICTKKLADTWSQLDKFFKRG</sequence>